<dbReference type="Proteomes" id="UP000032564">
    <property type="component" value="Unassembled WGS sequence"/>
</dbReference>
<dbReference type="InterPro" id="IPR007792">
    <property type="entry name" value="T4SS_VirB3/TrbD/AvhB"/>
</dbReference>
<evidence type="ECO:0000313" key="7">
    <source>
        <dbReference type="Proteomes" id="UP000032564"/>
    </source>
</evidence>
<keyword evidence="2 5" id="KW-0812">Transmembrane</keyword>
<dbReference type="RefSeq" id="WP_045024408.1">
    <property type="nucleotide sequence ID" value="NZ_CP166108.1"/>
</dbReference>
<keyword evidence="7" id="KW-1185">Reference proteome</keyword>
<sequence>MAEFEDDKPVLTPLIIGLTRSPTLWGVPYMAVVIIIGLTIIAWLATNTIWALLTAPVSYLTLFTLCSWDSRILDVLQVATRLTPKTPNKPFWGANSYGP</sequence>
<feature type="transmembrane region" description="Helical" evidence="5">
    <location>
        <begin position="24"/>
        <end position="43"/>
    </location>
</feature>
<comment type="subcellular location">
    <subcellularLocation>
        <location evidence="1">Membrane</location>
    </subcellularLocation>
</comment>
<protein>
    <submittedName>
        <fullName evidence="6">Type IV secretory pathway, VirB3</fullName>
    </submittedName>
</protein>
<geneLocation type="plasmid" evidence="6">
    <name>pTi</name>
</geneLocation>
<keyword evidence="4 5" id="KW-0472">Membrane</keyword>
<keyword evidence="3 5" id="KW-1133">Transmembrane helix</keyword>
<proteinExistence type="predicted"/>
<comment type="caution">
    <text evidence="6">The sequence shown here is derived from an EMBL/GenBank/DDBJ whole genome shotgun (WGS) entry which is preliminary data.</text>
</comment>
<evidence type="ECO:0000313" key="6">
    <source>
        <dbReference type="EMBL" id="KJF70242.1"/>
    </source>
</evidence>
<name>A0ABR5CZK1_9HYPH</name>
<evidence type="ECO:0000256" key="5">
    <source>
        <dbReference type="SAM" id="Phobius"/>
    </source>
</evidence>
<organism evidence="6 7">
    <name type="scientific">Agrobacterium arsenijevicii</name>
    <dbReference type="NCBI Taxonomy" id="1585697"/>
    <lineage>
        <taxon>Bacteria</taxon>
        <taxon>Pseudomonadati</taxon>
        <taxon>Pseudomonadota</taxon>
        <taxon>Alphaproteobacteria</taxon>
        <taxon>Hyphomicrobiales</taxon>
        <taxon>Rhizobiaceae</taxon>
        <taxon>Rhizobium/Agrobacterium group</taxon>
        <taxon>Agrobacterium</taxon>
    </lineage>
</organism>
<evidence type="ECO:0000256" key="2">
    <source>
        <dbReference type="ARBA" id="ARBA00022692"/>
    </source>
</evidence>
<evidence type="ECO:0000256" key="4">
    <source>
        <dbReference type="ARBA" id="ARBA00023136"/>
    </source>
</evidence>
<evidence type="ECO:0000256" key="3">
    <source>
        <dbReference type="ARBA" id="ARBA00022989"/>
    </source>
</evidence>
<evidence type="ECO:0000256" key="1">
    <source>
        <dbReference type="ARBA" id="ARBA00004370"/>
    </source>
</evidence>
<reference evidence="6 7" key="1">
    <citation type="submission" date="2014-12" db="EMBL/GenBank/DDBJ databases">
        <authorList>
            <person name="Kuzmanovic N."/>
            <person name="Pulawska J."/>
            <person name="Obradovic A."/>
        </authorList>
    </citation>
    <scope>NUCLEOTIDE SEQUENCE [LARGE SCALE GENOMIC DNA]</scope>
    <source>
        <strain evidence="6 7">KFB 330</strain>
        <plasmid evidence="6">pTi</plasmid>
    </source>
</reference>
<dbReference type="EMBL" id="JWIT01000041">
    <property type="protein sequence ID" value="KJF70242.1"/>
    <property type="molecule type" value="Genomic_DNA"/>
</dbReference>
<accession>A0ABR5CZK1</accession>
<dbReference type="Pfam" id="PF05101">
    <property type="entry name" value="VirB3"/>
    <property type="match status" value="1"/>
</dbReference>
<keyword evidence="6" id="KW-0614">Plasmid</keyword>
<gene>
    <name evidence="6" type="ORF">RP75_27475</name>
</gene>